<accession>A0A4Y8M0U3</accession>
<evidence type="ECO:0000313" key="9">
    <source>
        <dbReference type="Proteomes" id="UP000297900"/>
    </source>
</evidence>
<feature type="transmembrane region" description="Helical" evidence="6">
    <location>
        <begin position="127"/>
        <end position="149"/>
    </location>
</feature>
<dbReference type="EMBL" id="SOMN01000009">
    <property type="protein sequence ID" value="TFE27553.1"/>
    <property type="molecule type" value="Genomic_DNA"/>
</dbReference>
<dbReference type="PANTHER" id="PTHR12677:SF59">
    <property type="entry name" value="GOLGI APPARATUS MEMBRANE PROTEIN TVP38-RELATED"/>
    <property type="match status" value="1"/>
</dbReference>
<dbReference type="Proteomes" id="UP000297900">
    <property type="component" value="Unassembled WGS sequence"/>
</dbReference>
<feature type="transmembrane region" description="Helical" evidence="6">
    <location>
        <begin position="35"/>
        <end position="53"/>
    </location>
</feature>
<keyword evidence="9" id="KW-1185">Reference proteome</keyword>
<comment type="subcellular location">
    <subcellularLocation>
        <location evidence="1 6">Cell membrane</location>
        <topology evidence="1 6">Multi-pass membrane protein</topology>
    </subcellularLocation>
</comment>
<evidence type="ECO:0000256" key="2">
    <source>
        <dbReference type="ARBA" id="ARBA00022475"/>
    </source>
</evidence>
<keyword evidence="5 6" id="KW-0472">Membrane</keyword>
<dbReference type="OrthoDB" id="9812980at2"/>
<dbReference type="GO" id="GO:0005886">
    <property type="term" value="C:plasma membrane"/>
    <property type="evidence" value="ECO:0007669"/>
    <property type="project" value="UniProtKB-SubCell"/>
</dbReference>
<feature type="transmembrane region" description="Helical" evidence="6">
    <location>
        <begin position="85"/>
        <end position="107"/>
    </location>
</feature>
<keyword evidence="3 6" id="KW-0812">Transmembrane</keyword>
<feature type="transmembrane region" description="Helical" evidence="6">
    <location>
        <begin position="7"/>
        <end position="23"/>
    </location>
</feature>
<evidence type="ECO:0000256" key="5">
    <source>
        <dbReference type="ARBA" id="ARBA00023136"/>
    </source>
</evidence>
<evidence type="ECO:0000256" key="3">
    <source>
        <dbReference type="ARBA" id="ARBA00022692"/>
    </source>
</evidence>
<evidence type="ECO:0000313" key="8">
    <source>
        <dbReference type="EMBL" id="TFE27553.1"/>
    </source>
</evidence>
<name>A0A4Y8M0U3_9BACL</name>
<reference evidence="8 9" key="1">
    <citation type="submission" date="2019-03" db="EMBL/GenBank/DDBJ databases">
        <title>Cohnella endophytica sp. nov., a novel endophytic bacterium isolated from bark of Sonneratia apetala.</title>
        <authorList>
            <person name="Tuo L."/>
        </authorList>
    </citation>
    <scope>NUCLEOTIDE SEQUENCE [LARGE SCALE GENOMIC DNA]</scope>
    <source>
        <strain evidence="8 9">CCTCC AB 208254</strain>
    </source>
</reference>
<organism evidence="8 9">
    <name type="scientific">Cohnella luojiensis</name>
    <dbReference type="NCBI Taxonomy" id="652876"/>
    <lineage>
        <taxon>Bacteria</taxon>
        <taxon>Bacillati</taxon>
        <taxon>Bacillota</taxon>
        <taxon>Bacilli</taxon>
        <taxon>Bacillales</taxon>
        <taxon>Paenibacillaceae</taxon>
        <taxon>Cohnella</taxon>
    </lineage>
</organism>
<evidence type="ECO:0000256" key="1">
    <source>
        <dbReference type="ARBA" id="ARBA00004651"/>
    </source>
</evidence>
<dbReference type="Pfam" id="PF09335">
    <property type="entry name" value="VTT_dom"/>
    <property type="match status" value="1"/>
</dbReference>
<sequence length="213" mass="23553">MKPLSKLIKPLLLISVVLGLLWFNHSVLHLSPQGIRTWILTFGWAAPVLFILIYTVRPLILFPASVLSLTGGLAFGPVWGTVYTIVGATIGAVLSFWLARFLGNRLVSARSKEKWGKLEKNMQQKGFIYILLLRLIPIFPFDLISYGAGVAKVNFWAFLFGTLLGIIPGTFAYNFLGSSFLQGNTSYLIIAAIVFVLVTLVPLILKKRVANKS</sequence>
<dbReference type="InterPro" id="IPR015414">
    <property type="entry name" value="TMEM64"/>
</dbReference>
<keyword evidence="4 6" id="KW-1133">Transmembrane helix</keyword>
<feature type="domain" description="VTT" evidence="7">
    <location>
        <begin position="62"/>
        <end position="178"/>
    </location>
</feature>
<dbReference type="AlphaFoldDB" id="A0A4Y8M0U3"/>
<evidence type="ECO:0000256" key="6">
    <source>
        <dbReference type="RuleBase" id="RU366058"/>
    </source>
</evidence>
<comment type="similarity">
    <text evidence="6">Belongs to the TVP38/TMEM64 family.</text>
</comment>
<keyword evidence="2 6" id="KW-1003">Cell membrane</keyword>
<comment type="caution">
    <text evidence="8">The sequence shown here is derived from an EMBL/GenBank/DDBJ whole genome shotgun (WGS) entry which is preliminary data.</text>
</comment>
<dbReference type="InterPro" id="IPR032816">
    <property type="entry name" value="VTT_dom"/>
</dbReference>
<gene>
    <name evidence="8" type="ORF">E2980_09565</name>
</gene>
<proteinExistence type="inferred from homology"/>
<feature type="transmembrane region" description="Helical" evidence="6">
    <location>
        <begin position="155"/>
        <end position="175"/>
    </location>
</feature>
<feature type="transmembrane region" description="Helical" evidence="6">
    <location>
        <begin position="187"/>
        <end position="205"/>
    </location>
</feature>
<evidence type="ECO:0000259" key="7">
    <source>
        <dbReference type="Pfam" id="PF09335"/>
    </source>
</evidence>
<dbReference type="RefSeq" id="WP_135151962.1">
    <property type="nucleotide sequence ID" value="NZ_SOMN01000009.1"/>
</dbReference>
<dbReference type="PANTHER" id="PTHR12677">
    <property type="entry name" value="GOLGI APPARATUS MEMBRANE PROTEIN TVP38-RELATED"/>
    <property type="match status" value="1"/>
</dbReference>
<evidence type="ECO:0000256" key="4">
    <source>
        <dbReference type="ARBA" id="ARBA00022989"/>
    </source>
</evidence>
<protein>
    <recommendedName>
        <fullName evidence="6">TVP38/TMEM64 family membrane protein</fullName>
    </recommendedName>
</protein>